<gene>
    <name evidence="1" type="ORF">NLI96_g3449</name>
</gene>
<proteinExistence type="predicted"/>
<evidence type="ECO:0000313" key="1">
    <source>
        <dbReference type="EMBL" id="KAJ3487565.1"/>
    </source>
</evidence>
<protein>
    <submittedName>
        <fullName evidence="1">Uncharacterized protein</fullName>
    </submittedName>
</protein>
<sequence length="236" mass="26823">MWVLNKGLPLPLWLASRQPNPGLEAPSFLHNVRLGGTVPTISVDLGMSMMRLTSGVVKNIGHHTVWQWRREEHDGGPSQWSLTFESGVDPRLDPHYVFRFRIHDNRSNALPFSRPNFSFSNLVEVRIVGGAVDFHYIKRFCNAEELRSPEFSSSLETVGVHLLCFLPLEYPEKLLDDPSQEALLDDLVYTMKPLRDSRPAYHLDVTIEGLQLEDLLRLREQRSTSTASTSGWTIAT</sequence>
<comment type="caution">
    <text evidence="1">The sequence shown here is derived from an EMBL/GenBank/DDBJ whole genome shotgun (WGS) entry which is preliminary data.</text>
</comment>
<dbReference type="AlphaFoldDB" id="A0AAD5VBJ5"/>
<organism evidence="1 2">
    <name type="scientific">Meripilus lineatus</name>
    <dbReference type="NCBI Taxonomy" id="2056292"/>
    <lineage>
        <taxon>Eukaryota</taxon>
        <taxon>Fungi</taxon>
        <taxon>Dikarya</taxon>
        <taxon>Basidiomycota</taxon>
        <taxon>Agaricomycotina</taxon>
        <taxon>Agaricomycetes</taxon>
        <taxon>Polyporales</taxon>
        <taxon>Meripilaceae</taxon>
        <taxon>Meripilus</taxon>
    </lineage>
</organism>
<accession>A0AAD5VBJ5</accession>
<keyword evidence="2" id="KW-1185">Reference proteome</keyword>
<name>A0AAD5VBJ5_9APHY</name>
<dbReference type="EMBL" id="JANAWD010000088">
    <property type="protein sequence ID" value="KAJ3487565.1"/>
    <property type="molecule type" value="Genomic_DNA"/>
</dbReference>
<evidence type="ECO:0000313" key="2">
    <source>
        <dbReference type="Proteomes" id="UP001212997"/>
    </source>
</evidence>
<dbReference type="Proteomes" id="UP001212997">
    <property type="component" value="Unassembled WGS sequence"/>
</dbReference>
<reference evidence="1" key="1">
    <citation type="submission" date="2022-07" db="EMBL/GenBank/DDBJ databases">
        <title>Genome Sequence of Physisporinus lineatus.</title>
        <authorList>
            <person name="Buettner E."/>
        </authorList>
    </citation>
    <scope>NUCLEOTIDE SEQUENCE</scope>
    <source>
        <strain evidence="1">VT162</strain>
    </source>
</reference>